<evidence type="ECO:0000313" key="3">
    <source>
        <dbReference type="EMBL" id="SIN88954.1"/>
    </source>
</evidence>
<evidence type="ECO:0000256" key="2">
    <source>
        <dbReference type="ARBA" id="ARBA00023163"/>
    </source>
</evidence>
<keyword evidence="1" id="KW-0805">Transcription regulation</keyword>
<sequence length="109" mass="11901">MEDWDISKGQLYAALARLRLRGRACDAAVEVIEGVCATYAEAAQRHGISRAAVSQAAKRIQAEVERAFVTVEVRLPKDMVVALDDWLTSRGGERLTVLAGKSDSEDDEP</sequence>
<dbReference type="Gene3D" id="1.10.10.2690">
    <property type="match status" value="1"/>
</dbReference>
<keyword evidence="2" id="KW-0804">Transcription</keyword>
<dbReference type="GeneID" id="97277404"/>
<proteinExistence type="predicted"/>
<dbReference type="InterPro" id="IPR053721">
    <property type="entry name" value="Fimbrial_Adhesin_Reg"/>
</dbReference>
<gene>
    <name evidence="3" type="ORF">SAMN05878438_3858</name>
</gene>
<reference evidence="3 4" key="1">
    <citation type="submission" date="2016-11" db="EMBL/GenBank/DDBJ databases">
        <authorList>
            <person name="Jaros S."/>
            <person name="Januszkiewicz K."/>
            <person name="Wedrychowicz H."/>
        </authorList>
    </citation>
    <scope>NUCLEOTIDE SEQUENCE [LARGE SCALE GENOMIC DNA]</scope>
    <source>
        <strain evidence="3 4">ACAM 239</strain>
    </source>
</reference>
<name>A0A1N6F113_9GAMM</name>
<accession>A0A1N6F113</accession>
<evidence type="ECO:0000256" key="1">
    <source>
        <dbReference type="ARBA" id="ARBA00023015"/>
    </source>
</evidence>
<dbReference type="RefSeq" id="WP_074211729.1">
    <property type="nucleotide sequence ID" value="NZ_BJOI01000039.1"/>
</dbReference>
<organism evidence="3 4">
    <name type="scientific">Vreelandella aquamarina</name>
    <dbReference type="NCBI Taxonomy" id="77097"/>
    <lineage>
        <taxon>Bacteria</taxon>
        <taxon>Pseudomonadati</taxon>
        <taxon>Pseudomonadota</taxon>
        <taxon>Gammaproteobacteria</taxon>
        <taxon>Oceanospirillales</taxon>
        <taxon>Halomonadaceae</taxon>
        <taxon>Vreelandella</taxon>
    </lineage>
</organism>
<dbReference type="EMBL" id="FSQX01000002">
    <property type="protein sequence ID" value="SIN88954.1"/>
    <property type="molecule type" value="Genomic_DNA"/>
</dbReference>
<dbReference type="AlphaFoldDB" id="A0A1N6F113"/>
<evidence type="ECO:0000313" key="4">
    <source>
        <dbReference type="Proteomes" id="UP000185024"/>
    </source>
</evidence>
<protein>
    <recommendedName>
        <fullName evidence="5">TrfB transcriptional repressor protein domain-containing protein</fullName>
    </recommendedName>
</protein>
<dbReference type="Proteomes" id="UP000185024">
    <property type="component" value="Unassembled WGS sequence"/>
</dbReference>
<evidence type="ECO:0008006" key="5">
    <source>
        <dbReference type="Google" id="ProtNLM"/>
    </source>
</evidence>